<dbReference type="KEGG" id="abas:ACPOL_6026"/>
<dbReference type="EMBL" id="CP030840">
    <property type="protein sequence ID" value="AXC15270.1"/>
    <property type="molecule type" value="Genomic_DNA"/>
</dbReference>
<dbReference type="PANTHER" id="PTHR12151:SF8">
    <property type="entry name" value="THIOREDOXIN DOMAIN-CONTAINING PROTEIN"/>
    <property type="match status" value="1"/>
</dbReference>
<dbReference type="CDD" id="cd02968">
    <property type="entry name" value="SCO"/>
    <property type="match status" value="1"/>
</dbReference>
<feature type="binding site" evidence="2">
    <location>
        <position position="189"/>
    </location>
    <ligand>
        <name>Cu cation</name>
        <dbReference type="ChEBI" id="CHEBI:23378"/>
    </ligand>
</feature>
<keyword evidence="3" id="KW-1015">Disulfide bond</keyword>
<feature type="binding site" evidence="2">
    <location>
        <position position="88"/>
    </location>
    <ligand>
        <name>Cu cation</name>
        <dbReference type="ChEBI" id="CHEBI:23378"/>
    </ligand>
</feature>
<name>A0A2Z5G8F0_9BACT</name>
<keyword evidence="4" id="KW-0812">Transmembrane</keyword>
<keyword evidence="2" id="KW-0186">Copper</keyword>
<feature type="disulfide bond" description="Redox-active" evidence="3">
    <location>
        <begin position="88"/>
        <end position="92"/>
    </location>
</feature>
<feature type="transmembrane region" description="Helical" evidence="4">
    <location>
        <begin position="253"/>
        <end position="275"/>
    </location>
</feature>
<accession>A0A2Z5G8F0</accession>
<dbReference type="InterPro" id="IPR036249">
    <property type="entry name" value="Thioredoxin-like_sf"/>
</dbReference>
<dbReference type="Pfam" id="PF02630">
    <property type="entry name" value="SCO1-SenC"/>
    <property type="match status" value="1"/>
</dbReference>
<evidence type="ECO:0000313" key="6">
    <source>
        <dbReference type="Proteomes" id="UP000253606"/>
    </source>
</evidence>
<organism evidence="5 6">
    <name type="scientific">Acidisarcina polymorpha</name>
    <dbReference type="NCBI Taxonomy" id="2211140"/>
    <lineage>
        <taxon>Bacteria</taxon>
        <taxon>Pseudomonadati</taxon>
        <taxon>Acidobacteriota</taxon>
        <taxon>Terriglobia</taxon>
        <taxon>Terriglobales</taxon>
        <taxon>Acidobacteriaceae</taxon>
        <taxon>Acidisarcina</taxon>
    </lineage>
</organism>
<evidence type="ECO:0000313" key="5">
    <source>
        <dbReference type="EMBL" id="AXC15270.1"/>
    </source>
</evidence>
<dbReference type="Gene3D" id="3.40.30.10">
    <property type="entry name" value="Glutaredoxin"/>
    <property type="match status" value="1"/>
</dbReference>
<evidence type="ECO:0000256" key="4">
    <source>
        <dbReference type="SAM" id="Phobius"/>
    </source>
</evidence>
<protein>
    <submittedName>
        <fullName evidence="5">SCO1/SenC family protein</fullName>
    </submittedName>
</protein>
<comment type="similarity">
    <text evidence="1">Belongs to the SCO1/2 family.</text>
</comment>
<proteinExistence type="inferred from homology"/>
<dbReference type="SUPFAM" id="SSF52833">
    <property type="entry name" value="Thioredoxin-like"/>
    <property type="match status" value="1"/>
</dbReference>
<dbReference type="OrthoDB" id="9786756at2"/>
<gene>
    <name evidence="5" type="ORF">ACPOL_6026</name>
</gene>
<sequence length="285" mass="30615">MLQFVAVFVVCTFGLGTAYSQQYAADRKALGSAAQNAPEYLKHAGIDQNLNHPLPLADRFADESGVDMPLGHYFGKHPAMLALVYFKCRMLCPQVLRGMAASLKQTGFHPGHEYNIIVASIDPSDTPADATQAKQEFLQKLGVPATDPAAASIHFLTGPQASINDLAAATGFHYIRVPGPDGQMNQFAHSSVIMIATPDGRMSKYLNGIDYQPRDVRLALIEASNEHIGTATDAVLLYCCNYTPSEGRYTVSVLRIMGLAAMGSVLALGTVIFLLGKKPASQRAS</sequence>
<evidence type="ECO:0000256" key="2">
    <source>
        <dbReference type="PIRSR" id="PIRSR603782-1"/>
    </source>
</evidence>
<dbReference type="Proteomes" id="UP000253606">
    <property type="component" value="Chromosome"/>
</dbReference>
<keyword evidence="4" id="KW-1133">Transmembrane helix</keyword>
<dbReference type="AlphaFoldDB" id="A0A2Z5G8F0"/>
<evidence type="ECO:0000256" key="3">
    <source>
        <dbReference type="PIRSR" id="PIRSR603782-2"/>
    </source>
</evidence>
<dbReference type="PANTHER" id="PTHR12151">
    <property type="entry name" value="ELECTRON TRANSPORT PROTIN SCO1/SENC FAMILY MEMBER"/>
    <property type="match status" value="1"/>
</dbReference>
<dbReference type="InterPro" id="IPR003782">
    <property type="entry name" value="SCO1/SenC"/>
</dbReference>
<dbReference type="GO" id="GO:0046872">
    <property type="term" value="F:metal ion binding"/>
    <property type="evidence" value="ECO:0007669"/>
    <property type="project" value="UniProtKB-KW"/>
</dbReference>
<evidence type="ECO:0000256" key="1">
    <source>
        <dbReference type="ARBA" id="ARBA00010996"/>
    </source>
</evidence>
<reference evidence="5 6" key="1">
    <citation type="journal article" date="2018" name="Front. Microbiol.">
        <title>Hydrolytic Capabilities as a Key to Environmental Success: Chitinolytic and Cellulolytic Acidobacteria From Acidic Sub-arctic Soils and Boreal Peatlands.</title>
        <authorList>
            <person name="Belova S.E."/>
            <person name="Ravin N.V."/>
            <person name="Pankratov T.A."/>
            <person name="Rakitin A.L."/>
            <person name="Ivanova A.A."/>
            <person name="Beletsky A.V."/>
            <person name="Mardanov A.V."/>
            <person name="Sinninghe Damste J.S."/>
            <person name="Dedysh S.N."/>
        </authorList>
    </citation>
    <scope>NUCLEOTIDE SEQUENCE [LARGE SCALE GENOMIC DNA]</scope>
    <source>
        <strain evidence="5 6">SBC82</strain>
    </source>
</reference>
<feature type="binding site" evidence="2">
    <location>
        <position position="92"/>
    </location>
    <ligand>
        <name>Cu cation</name>
        <dbReference type="ChEBI" id="CHEBI:23378"/>
    </ligand>
</feature>
<dbReference type="RefSeq" id="WP_114209873.1">
    <property type="nucleotide sequence ID" value="NZ_CP030840.1"/>
</dbReference>
<keyword evidence="2" id="KW-0479">Metal-binding</keyword>
<keyword evidence="4" id="KW-0472">Membrane</keyword>
<keyword evidence="6" id="KW-1185">Reference proteome</keyword>